<evidence type="ECO:0000256" key="6">
    <source>
        <dbReference type="ARBA" id="ARBA00022825"/>
    </source>
</evidence>
<evidence type="ECO:0000313" key="12">
    <source>
        <dbReference type="RefSeq" id="XP_030764290.1"/>
    </source>
</evidence>
<dbReference type="InterPro" id="IPR051333">
    <property type="entry name" value="CLIP_Serine_Protease"/>
</dbReference>
<dbReference type="Pfam" id="PF16030">
    <property type="entry name" value="GD_N"/>
    <property type="match status" value="1"/>
</dbReference>
<dbReference type="Gene3D" id="2.40.10.10">
    <property type="entry name" value="Trypsin-like serine proteases"/>
    <property type="match status" value="1"/>
</dbReference>
<dbReference type="GO" id="GO:0004252">
    <property type="term" value="F:serine-type endopeptidase activity"/>
    <property type="evidence" value="ECO:0007669"/>
    <property type="project" value="InterPro"/>
</dbReference>
<dbReference type="PROSITE" id="PS50240">
    <property type="entry name" value="TRYPSIN_DOM"/>
    <property type="match status" value="1"/>
</dbReference>
<sequence>MFRTMYFIFFLTCYYLGTTLGQQLKSPCPDVFQYEQNPSEPDRWYATVTLKTDAELTGVWFRVLLNKQTLQLGNWFGEVETRDNNTGYLIKNPGVKLQPNAPMQLRFYVRYNTNEPPPYILTLRLNARQICPVGGTTTPSPVVTGQLFTNKPEIPDSLSGVSGGTSSGISPTVIQKPSLPIGSGDDDFYQGDFSLILKPQGPSPDPLTTECGTVIKQPRPLITHGQETTEGEFPWHAAIYHSKGIDLTYICGASLISDYHLITVAHCVTKRKSQMALSPSNLVIYLGKYYLRVWSNPGIQYRKVESIIVHPKFNPMSFSNDIAVLKLSKRAEFTDYVRPICLWEGNNQLDRVVDHIGTVTGWGFDETGKVTEQLTKAHMPIVSQETCIYSFPEFYSRFTSSTTFCAGFKNGTSVCNGDSGGGLILPKPGSNTQNTVWQIRGLVSISVALQNRFRCDSSHYVVFTDVSKYLDFVQSSLKI</sequence>
<dbReference type="InParanoid" id="A0A6J2YN87"/>
<accession>A0A6J2YN87</accession>
<keyword evidence="5" id="KW-0378">Hydrolase</keyword>
<feature type="domain" description="Peptidase S1" evidence="10">
    <location>
        <begin position="222"/>
        <end position="478"/>
    </location>
</feature>
<dbReference type="CDD" id="cd00190">
    <property type="entry name" value="Tryp_SPc"/>
    <property type="match status" value="1"/>
</dbReference>
<keyword evidence="8" id="KW-1015">Disulfide bond</keyword>
<dbReference type="KEGG" id="soy:115888653"/>
<dbReference type="InterPro" id="IPR009003">
    <property type="entry name" value="Peptidase_S1_PA"/>
</dbReference>
<evidence type="ECO:0000256" key="5">
    <source>
        <dbReference type="ARBA" id="ARBA00022801"/>
    </source>
</evidence>
<keyword evidence="6" id="KW-0720">Serine protease</keyword>
<evidence type="ECO:0000259" key="10">
    <source>
        <dbReference type="PROSITE" id="PS50240"/>
    </source>
</evidence>
<organism evidence="11 12">
    <name type="scientific">Sitophilus oryzae</name>
    <name type="common">Rice weevil</name>
    <name type="synonym">Curculio oryzae</name>
    <dbReference type="NCBI Taxonomy" id="7048"/>
    <lineage>
        <taxon>Eukaryota</taxon>
        <taxon>Metazoa</taxon>
        <taxon>Ecdysozoa</taxon>
        <taxon>Arthropoda</taxon>
        <taxon>Hexapoda</taxon>
        <taxon>Insecta</taxon>
        <taxon>Pterygota</taxon>
        <taxon>Neoptera</taxon>
        <taxon>Endopterygota</taxon>
        <taxon>Coleoptera</taxon>
        <taxon>Polyphaga</taxon>
        <taxon>Cucujiformia</taxon>
        <taxon>Curculionidae</taxon>
        <taxon>Dryophthorinae</taxon>
        <taxon>Sitophilus</taxon>
    </lineage>
</organism>
<keyword evidence="11" id="KW-1185">Reference proteome</keyword>
<dbReference type="Pfam" id="PF00089">
    <property type="entry name" value="Trypsin"/>
    <property type="match status" value="1"/>
</dbReference>
<dbReference type="SMART" id="SM00020">
    <property type="entry name" value="Tryp_SPc"/>
    <property type="match status" value="1"/>
</dbReference>
<evidence type="ECO:0000313" key="11">
    <source>
        <dbReference type="Proteomes" id="UP000504635"/>
    </source>
</evidence>
<dbReference type="GO" id="GO:0006508">
    <property type="term" value="P:proteolysis"/>
    <property type="evidence" value="ECO:0007669"/>
    <property type="project" value="UniProtKB-KW"/>
</dbReference>
<feature type="chain" id="PRO_5026963278" evidence="9">
    <location>
        <begin position="22"/>
        <end position="479"/>
    </location>
</feature>
<proteinExistence type="predicted"/>
<dbReference type="GeneID" id="115888653"/>
<dbReference type="InterPro" id="IPR043504">
    <property type="entry name" value="Peptidase_S1_PA_chymotrypsin"/>
</dbReference>
<dbReference type="PANTHER" id="PTHR24260:SF143">
    <property type="entry name" value="SERINE PROTEASE GD-LIKE PROTEIN"/>
    <property type="match status" value="1"/>
</dbReference>
<dbReference type="Proteomes" id="UP000504635">
    <property type="component" value="Unplaced"/>
</dbReference>
<keyword evidence="2" id="KW-0964">Secreted</keyword>
<evidence type="ECO:0000256" key="3">
    <source>
        <dbReference type="ARBA" id="ARBA00022670"/>
    </source>
</evidence>
<evidence type="ECO:0000256" key="1">
    <source>
        <dbReference type="ARBA" id="ARBA00004613"/>
    </source>
</evidence>
<gene>
    <name evidence="12" type="primary">LOC115888653</name>
</gene>
<dbReference type="FunFam" id="2.40.10.10:FF:000146">
    <property type="entry name" value="Serine protease 53"/>
    <property type="match status" value="1"/>
</dbReference>
<reference evidence="12" key="1">
    <citation type="submission" date="2025-08" db="UniProtKB">
        <authorList>
            <consortium name="RefSeq"/>
        </authorList>
    </citation>
    <scope>IDENTIFICATION</scope>
    <source>
        <tissue evidence="12">Gonads</tissue>
    </source>
</reference>
<dbReference type="InterPro" id="IPR001254">
    <property type="entry name" value="Trypsin_dom"/>
</dbReference>
<dbReference type="RefSeq" id="XP_030764290.1">
    <property type="nucleotide sequence ID" value="XM_030908430.1"/>
</dbReference>
<feature type="signal peptide" evidence="9">
    <location>
        <begin position="1"/>
        <end position="21"/>
    </location>
</feature>
<dbReference type="AlphaFoldDB" id="A0A6J2YN87"/>
<evidence type="ECO:0000256" key="8">
    <source>
        <dbReference type="ARBA" id="ARBA00023157"/>
    </source>
</evidence>
<protein>
    <submittedName>
        <fullName evidence="12">Prostasin-like</fullName>
    </submittedName>
</protein>
<evidence type="ECO:0000256" key="4">
    <source>
        <dbReference type="ARBA" id="ARBA00022729"/>
    </source>
</evidence>
<evidence type="ECO:0000256" key="9">
    <source>
        <dbReference type="SAM" id="SignalP"/>
    </source>
</evidence>
<dbReference type="InterPro" id="IPR001314">
    <property type="entry name" value="Peptidase_S1A"/>
</dbReference>
<evidence type="ECO:0000256" key="7">
    <source>
        <dbReference type="ARBA" id="ARBA00023145"/>
    </source>
</evidence>
<dbReference type="OrthoDB" id="6147874at2759"/>
<evidence type="ECO:0000256" key="2">
    <source>
        <dbReference type="ARBA" id="ARBA00022525"/>
    </source>
</evidence>
<dbReference type="InterPro" id="IPR031986">
    <property type="entry name" value="GD_N"/>
</dbReference>
<keyword evidence="3" id="KW-0645">Protease</keyword>
<keyword evidence="7" id="KW-0865">Zymogen</keyword>
<dbReference type="PRINTS" id="PR00722">
    <property type="entry name" value="CHYMOTRYPSIN"/>
</dbReference>
<name>A0A6J2YN87_SITOR</name>
<keyword evidence="4 9" id="KW-0732">Signal</keyword>
<comment type="subcellular location">
    <subcellularLocation>
        <location evidence="1">Secreted</location>
    </subcellularLocation>
</comment>
<dbReference type="SUPFAM" id="SSF50494">
    <property type="entry name" value="Trypsin-like serine proteases"/>
    <property type="match status" value="1"/>
</dbReference>
<dbReference type="GO" id="GO:0005576">
    <property type="term" value="C:extracellular region"/>
    <property type="evidence" value="ECO:0007669"/>
    <property type="project" value="UniProtKB-SubCell"/>
</dbReference>
<dbReference type="PANTHER" id="PTHR24260">
    <property type="match status" value="1"/>
</dbReference>